<evidence type="ECO:0000256" key="8">
    <source>
        <dbReference type="ARBA" id="ARBA00022824"/>
    </source>
</evidence>
<evidence type="ECO:0000256" key="14">
    <source>
        <dbReference type="PIRSR" id="PIRSR602401-1"/>
    </source>
</evidence>
<keyword evidence="17" id="KW-1185">Reference proteome</keyword>
<dbReference type="Gene3D" id="1.10.630.10">
    <property type="entry name" value="Cytochrome P450"/>
    <property type="match status" value="1"/>
</dbReference>
<feature type="binding site" description="axial binding residue" evidence="14">
    <location>
        <position position="97"/>
    </location>
    <ligand>
        <name>heme</name>
        <dbReference type="ChEBI" id="CHEBI:30413"/>
    </ligand>
    <ligandPart>
        <name>Fe</name>
        <dbReference type="ChEBI" id="CHEBI:18248"/>
    </ligandPart>
</feature>
<evidence type="ECO:0000256" key="4">
    <source>
        <dbReference type="ARBA" id="ARBA00010617"/>
    </source>
</evidence>
<dbReference type="PRINTS" id="PR00385">
    <property type="entry name" value="P450"/>
</dbReference>
<evidence type="ECO:0000256" key="15">
    <source>
        <dbReference type="RuleBase" id="RU000461"/>
    </source>
</evidence>
<dbReference type="InterPro" id="IPR050182">
    <property type="entry name" value="Cytochrome_P450_fam2"/>
</dbReference>
<dbReference type="GO" id="GO:0006805">
    <property type="term" value="P:xenobiotic metabolic process"/>
    <property type="evidence" value="ECO:0007669"/>
    <property type="project" value="TreeGrafter"/>
</dbReference>
<evidence type="ECO:0000256" key="5">
    <source>
        <dbReference type="ARBA" id="ARBA00012109"/>
    </source>
</evidence>
<sequence length="152" mass="17486">MSDRSQMPFTDAVIHEIQRYINFLPTNLPHAVIRDIKFRDYFIAKDTLIFPMLSSVLHDSKEFPNPEKFDPGHFLNADGTFKKSDYFMPFSTGKRICAGEGLARMEIFLFLTSILQNFTLKPTVDLKDIDITPVITSLANMPQDHEISFVPR</sequence>
<dbReference type="EMBL" id="VWZP01007810">
    <property type="protein sequence ID" value="NXH47020.1"/>
    <property type="molecule type" value="Genomic_DNA"/>
</dbReference>
<dbReference type="PRINTS" id="PR00463">
    <property type="entry name" value="EP450I"/>
</dbReference>
<feature type="non-terminal residue" evidence="16">
    <location>
        <position position="1"/>
    </location>
</feature>
<evidence type="ECO:0000256" key="6">
    <source>
        <dbReference type="ARBA" id="ARBA00022617"/>
    </source>
</evidence>
<dbReference type="PROSITE" id="PS00086">
    <property type="entry name" value="CYTOCHROME_P450"/>
    <property type="match status" value="1"/>
</dbReference>
<dbReference type="FunFam" id="1.10.630.10:FF:000238">
    <property type="entry name" value="Cytochrome P450 2A6"/>
    <property type="match status" value="1"/>
</dbReference>
<dbReference type="Proteomes" id="UP000523279">
    <property type="component" value="Unassembled WGS sequence"/>
</dbReference>
<dbReference type="Pfam" id="PF00067">
    <property type="entry name" value="p450"/>
    <property type="match status" value="1"/>
</dbReference>
<reference evidence="16 17" key="1">
    <citation type="submission" date="2019-09" db="EMBL/GenBank/DDBJ databases">
        <title>Bird 10,000 Genomes (B10K) Project - Family phase.</title>
        <authorList>
            <person name="Zhang G."/>
        </authorList>
    </citation>
    <scope>NUCLEOTIDE SEQUENCE [LARGE SCALE GENOMIC DNA]</scope>
    <source>
        <strain evidence="16">B10K-DU-001-34</strain>
        <tissue evidence="16">Muscle</tissue>
    </source>
</reference>
<keyword evidence="6 14" id="KW-0349">Heme</keyword>
<dbReference type="SUPFAM" id="SSF48264">
    <property type="entry name" value="Cytochrome P450"/>
    <property type="match status" value="1"/>
</dbReference>
<comment type="similarity">
    <text evidence="4 15">Belongs to the cytochrome P450 family.</text>
</comment>
<dbReference type="GO" id="GO:0019373">
    <property type="term" value="P:epoxygenase P450 pathway"/>
    <property type="evidence" value="ECO:0007669"/>
    <property type="project" value="TreeGrafter"/>
</dbReference>
<comment type="subcellular location">
    <subcellularLocation>
        <location evidence="3">Endoplasmic reticulum membrane</location>
        <topology evidence="3">Peripheral membrane protein</topology>
    </subcellularLocation>
    <subcellularLocation>
        <location evidence="2">Microsome membrane</location>
        <topology evidence="2">Peripheral membrane protein</topology>
    </subcellularLocation>
</comment>
<keyword evidence="11 14" id="KW-0408">Iron</keyword>
<keyword evidence="13" id="KW-0472">Membrane</keyword>
<evidence type="ECO:0000256" key="13">
    <source>
        <dbReference type="ARBA" id="ARBA00023136"/>
    </source>
</evidence>
<keyword evidence="7 14" id="KW-0479">Metal-binding</keyword>
<evidence type="ECO:0000256" key="12">
    <source>
        <dbReference type="ARBA" id="ARBA00023033"/>
    </source>
</evidence>
<evidence type="ECO:0000256" key="9">
    <source>
        <dbReference type="ARBA" id="ARBA00022848"/>
    </source>
</evidence>
<dbReference type="EC" id="1.14.14.1" evidence="5"/>
<dbReference type="InterPro" id="IPR017972">
    <property type="entry name" value="Cyt_P450_CS"/>
</dbReference>
<dbReference type="GO" id="GO:0020037">
    <property type="term" value="F:heme binding"/>
    <property type="evidence" value="ECO:0007669"/>
    <property type="project" value="InterPro"/>
</dbReference>
<dbReference type="GO" id="GO:0016712">
    <property type="term" value="F:oxidoreductase activity, acting on paired donors, with incorporation or reduction of molecular oxygen, reduced flavin or flavoprotein as one donor, and incorporation of one atom of oxygen"/>
    <property type="evidence" value="ECO:0007669"/>
    <property type="project" value="UniProtKB-EC"/>
</dbReference>
<dbReference type="InterPro" id="IPR036396">
    <property type="entry name" value="Cyt_P450_sf"/>
</dbReference>
<comment type="caution">
    <text evidence="16">The sequence shown here is derived from an EMBL/GenBank/DDBJ whole genome shotgun (WGS) entry which is preliminary data.</text>
</comment>
<dbReference type="GO" id="GO:0005789">
    <property type="term" value="C:endoplasmic reticulum membrane"/>
    <property type="evidence" value="ECO:0007669"/>
    <property type="project" value="UniProtKB-SubCell"/>
</dbReference>
<dbReference type="PANTHER" id="PTHR24300">
    <property type="entry name" value="CYTOCHROME P450 508A4-RELATED"/>
    <property type="match status" value="1"/>
</dbReference>
<evidence type="ECO:0000256" key="11">
    <source>
        <dbReference type="ARBA" id="ARBA00023004"/>
    </source>
</evidence>
<evidence type="ECO:0000256" key="10">
    <source>
        <dbReference type="ARBA" id="ARBA00023002"/>
    </source>
</evidence>
<dbReference type="AlphaFoldDB" id="A0A7K9KA63"/>
<comment type="cofactor">
    <cofactor evidence="1 14">
        <name>heme</name>
        <dbReference type="ChEBI" id="CHEBI:30413"/>
    </cofactor>
</comment>
<evidence type="ECO:0000313" key="17">
    <source>
        <dbReference type="Proteomes" id="UP000523279"/>
    </source>
</evidence>
<dbReference type="GO" id="GO:0005506">
    <property type="term" value="F:iron ion binding"/>
    <property type="evidence" value="ECO:0007669"/>
    <property type="project" value="InterPro"/>
</dbReference>
<proteinExistence type="inferred from homology"/>
<dbReference type="InterPro" id="IPR002401">
    <property type="entry name" value="Cyt_P450_E_grp-I"/>
</dbReference>
<keyword evidence="9" id="KW-0492">Microsome</keyword>
<evidence type="ECO:0000256" key="7">
    <source>
        <dbReference type="ARBA" id="ARBA00022723"/>
    </source>
</evidence>
<evidence type="ECO:0000256" key="1">
    <source>
        <dbReference type="ARBA" id="ARBA00001971"/>
    </source>
</evidence>
<feature type="non-terminal residue" evidence="16">
    <location>
        <position position="152"/>
    </location>
</feature>
<accession>A0A7K9KA63</accession>
<dbReference type="PANTHER" id="PTHR24300:SF356">
    <property type="entry name" value="CYTOCHROME P450 2E1"/>
    <property type="match status" value="1"/>
</dbReference>
<gene>
    <name evidence="16" type="primary">Cyp2h1</name>
    <name evidence="16" type="ORF">DICEXI_R12485</name>
</gene>
<keyword evidence="10 15" id="KW-0560">Oxidoreductase</keyword>
<evidence type="ECO:0000256" key="3">
    <source>
        <dbReference type="ARBA" id="ARBA00004406"/>
    </source>
</evidence>
<keyword evidence="12 15" id="KW-0503">Monooxygenase</keyword>
<evidence type="ECO:0000313" key="16">
    <source>
        <dbReference type="EMBL" id="NXH47020.1"/>
    </source>
</evidence>
<dbReference type="InterPro" id="IPR001128">
    <property type="entry name" value="Cyt_P450"/>
</dbReference>
<evidence type="ECO:0000256" key="2">
    <source>
        <dbReference type="ARBA" id="ARBA00004174"/>
    </source>
</evidence>
<keyword evidence="8" id="KW-0256">Endoplasmic reticulum</keyword>
<dbReference type="GO" id="GO:0008392">
    <property type="term" value="F:arachidonate epoxygenase activity"/>
    <property type="evidence" value="ECO:0007669"/>
    <property type="project" value="TreeGrafter"/>
</dbReference>
<protein>
    <recommendedName>
        <fullName evidence="5">unspecific monooxygenase</fullName>
        <ecNumber evidence="5">1.14.14.1</ecNumber>
    </recommendedName>
</protein>
<organism evidence="16 17">
    <name type="scientific">Dicaeum eximium</name>
    <dbReference type="NCBI Taxonomy" id="667154"/>
    <lineage>
        <taxon>Eukaryota</taxon>
        <taxon>Metazoa</taxon>
        <taxon>Chordata</taxon>
        <taxon>Craniata</taxon>
        <taxon>Vertebrata</taxon>
        <taxon>Euteleostomi</taxon>
        <taxon>Archelosauria</taxon>
        <taxon>Archosauria</taxon>
        <taxon>Dinosauria</taxon>
        <taxon>Saurischia</taxon>
        <taxon>Theropoda</taxon>
        <taxon>Coelurosauria</taxon>
        <taxon>Aves</taxon>
        <taxon>Neognathae</taxon>
        <taxon>Neoaves</taxon>
        <taxon>Telluraves</taxon>
        <taxon>Australaves</taxon>
        <taxon>Passeriformes</taxon>
        <taxon>Passeroidea</taxon>
        <taxon>Dicaeidae</taxon>
        <taxon>Dicaeum</taxon>
    </lineage>
</organism>
<name>A0A7K9KA63_9PASE</name>